<feature type="domain" description="SpoVT-AbrB" evidence="2">
    <location>
        <begin position="2"/>
        <end position="47"/>
    </location>
</feature>
<reference evidence="3 4" key="1">
    <citation type="submission" date="2017-09" db="EMBL/GenBank/DDBJ databases">
        <title>Depth-based differentiation of microbial function through sediment-hosted aquifers and enrichment of novel symbionts in the deep terrestrial subsurface.</title>
        <authorList>
            <person name="Probst A.J."/>
            <person name="Ladd B."/>
            <person name="Jarett J.K."/>
            <person name="Geller-Mcgrath D.E."/>
            <person name="Sieber C.M."/>
            <person name="Emerson J.B."/>
            <person name="Anantharaman K."/>
            <person name="Thomas B.C."/>
            <person name="Malmstrom R."/>
            <person name="Stieglmeier M."/>
            <person name="Klingl A."/>
            <person name="Woyke T."/>
            <person name="Ryan C.M."/>
            <person name="Banfield J.F."/>
        </authorList>
    </citation>
    <scope>NUCLEOTIDE SEQUENCE [LARGE SCALE GENOMIC DNA]</scope>
    <source>
        <strain evidence="3">CG22_combo_CG10-13_8_21_14_all_39_10</strain>
    </source>
</reference>
<comment type="caution">
    <text evidence="3">The sequence shown here is derived from an EMBL/GenBank/DDBJ whole genome shotgun (WGS) entry which is preliminary data.</text>
</comment>
<dbReference type="PROSITE" id="PS51740">
    <property type="entry name" value="SPOVT_ABRB"/>
    <property type="match status" value="1"/>
</dbReference>
<dbReference type="GO" id="GO:0003677">
    <property type="term" value="F:DNA binding"/>
    <property type="evidence" value="ECO:0007669"/>
    <property type="project" value="UniProtKB-UniRule"/>
</dbReference>
<dbReference type="SMART" id="SM00966">
    <property type="entry name" value="SpoVT_AbrB"/>
    <property type="match status" value="1"/>
</dbReference>
<name>A0A2H0BJG0_9BACT</name>
<dbReference type="Pfam" id="PF04014">
    <property type="entry name" value="MazE_antitoxin"/>
    <property type="match status" value="1"/>
</dbReference>
<proteinExistence type="predicted"/>
<protein>
    <recommendedName>
        <fullName evidence="2">SpoVT-AbrB domain-containing protein</fullName>
    </recommendedName>
</protein>
<evidence type="ECO:0000259" key="2">
    <source>
        <dbReference type="PROSITE" id="PS51740"/>
    </source>
</evidence>
<evidence type="ECO:0000313" key="3">
    <source>
        <dbReference type="EMBL" id="PIP57689.1"/>
    </source>
</evidence>
<dbReference type="NCBIfam" id="TIGR01439">
    <property type="entry name" value="lp_hng_hel_AbrB"/>
    <property type="match status" value="1"/>
</dbReference>
<sequence length="77" mass="8591">MQVITSVTQKGQVTIPKSIRDIVGITLNGRVRVTADEDRVILVPQKSFLDMIPLINAPAGKDALKARDYMAKHYERV</sequence>
<dbReference type="EMBL" id="PCSW01000054">
    <property type="protein sequence ID" value="PIP57689.1"/>
    <property type="molecule type" value="Genomic_DNA"/>
</dbReference>
<accession>A0A2H0BJG0</accession>
<gene>
    <name evidence="3" type="ORF">COX03_01760</name>
</gene>
<dbReference type="Gene3D" id="2.10.260.10">
    <property type="match status" value="1"/>
</dbReference>
<dbReference type="InterPro" id="IPR007159">
    <property type="entry name" value="SpoVT-AbrB_dom"/>
</dbReference>
<dbReference type="SUPFAM" id="SSF89447">
    <property type="entry name" value="AbrB/MazE/MraZ-like"/>
    <property type="match status" value="1"/>
</dbReference>
<keyword evidence="1" id="KW-0238">DNA-binding</keyword>
<evidence type="ECO:0000256" key="1">
    <source>
        <dbReference type="PROSITE-ProRule" id="PRU01076"/>
    </source>
</evidence>
<organism evidence="3 4">
    <name type="scientific">Candidatus Woesebacteria bacterium CG22_combo_CG10-13_8_21_14_all_39_10</name>
    <dbReference type="NCBI Taxonomy" id="1975059"/>
    <lineage>
        <taxon>Bacteria</taxon>
        <taxon>Candidatus Woeseibacteriota</taxon>
    </lineage>
</organism>
<dbReference type="AlphaFoldDB" id="A0A2H0BJG0"/>
<evidence type="ECO:0000313" key="4">
    <source>
        <dbReference type="Proteomes" id="UP000229847"/>
    </source>
</evidence>
<dbReference type="Proteomes" id="UP000229847">
    <property type="component" value="Unassembled WGS sequence"/>
</dbReference>
<dbReference type="InterPro" id="IPR037914">
    <property type="entry name" value="SpoVT-AbrB_sf"/>
</dbReference>